<proteinExistence type="predicted"/>
<dbReference type="SUPFAM" id="SSF101744">
    <property type="entry name" value="Rof/RNase P subunit-like"/>
    <property type="match status" value="1"/>
</dbReference>
<name>A0ABV8V481_9GAMM</name>
<dbReference type="RefSeq" id="WP_290264326.1">
    <property type="nucleotide sequence ID" value="NZ_JAUFQG010000006.1"/>
</dbReference>
<dbReference type="InterPro" id="IPR023534">
    <property type="entry name" value="Rof/RNase_P-like"/>
</dbReference>
<dbReference type="EMBL" id="JBHSCX010000009">
    <property type="protein sequence ID" value="MFC4362720.1"/>
    <property type="molecule type" value="Genomic_DNA"/>
</dbReference>
<evidence type="ECO:0000313" key="2">
    <source>
        <dbReference type="Proteomes" id="UP001595840"/>
    </source>
</evidence>
<comment type="caution">
    <text evidence="1">The sequence shown here is derived from an EMBL/GenBank/DDBJ whole genome shotgun (WGS) entry which is preliminary data.</text>
</comment>
<evidence type="ECO:0000313" key="1">
    <source>
        <dbReference type="EMBL" id="MFC4362720.1"/>
    </source>
</evidence>
<sequence length="85" mass="9245">MPISCQAHDYVEIVCMRASKVHLLLHSGAQVMGIAEDITRVGGIECLQVKTQAGAVNVDLTRIKTLEARDNLVSAHNFIVQLSSE</sequence>
<protein>
    <submittedName>
        <fullName evidence="1">Rho-binding antiterminator</fullName>
    </submittedName>
</protein>
<accession>A0ABV8V481</accession>
<dbReference type="Pfam" id="PF07073">
    <property type="entry name" value="ROF"/>
    <property type="match status" value="1"/>
</dbReference>
<dbReference type="InterPro" id="IPR038626">
    <property type="entry name" value="Rof-like_sf"/>
</dbReference>
<dbReference type="Proteomes" id="UP001595840">
    <property type="component" value="Unassembled WGS sequence"/>
</dbReference>
<dbReference type="Gene3D" id="2.30.30.400">
    <property type="entry name" value="Rof-like"/>
    <property type="match status" value="1"/>
</dbReference>
<keyword evidence="2" id="KW-1185">Reference proteome</keyword>
<organism evidence="1 2">
    <name type="scientific">Simiduia curdlanivorans</name>
    <dbReference type="NCBI Taxonomy" id="1492769"/>
    <lineage>
        <taxon>Bacteria</taxon>
        <taxon>Pseudomonadati</taxon>
        <taxon>Pseudomonadota</taxon>
        <taxon>Gammaproteobacteria</taxon>
        <taxon>Cellvibrionales</taxon>
        <taxon>Cellvibrionaceae</taxon>
        <taxon>Simiduia</taxon>
    </lineage>
</organism>
<gene>
    <name evidence="1" type="ORF">ACFOX3_10420</name>
</gene>
<dbReference type="InterPro" id="IPR009778">
    <property type="entry name" value="ROF"/>
</dbReference>
<reference evidence="2" key="1">
    <citation type="journal article" date="2019" name="Int. J. Syst. Evol. Microbiol.">
        <title>The Global Catalogue of Microorganisms (GCM) 10K type strain sequencing project: providing services to taxonomists for standard genome sequencing and annotation.</title>
        <authorList>
            <consortium name="The Broad Institute Genomics Platform"/>
            <consortium name="The Broad Institute Genome Sequencing Center for Infectious Disease"/>
            <person name="Wu L."/>
            <person name="Ma J."/>
        </authorList>
    </citation>
    <scope>NUCLEOTIDE SEQUENCE [LARGE SCALE GENOMIC DNA]</scope>
    <source>
        <strain evidence="2">CECT 8570</strain>
    </source>
</reference>